<reference evidence="3" key="1">
    <citation type="submission" date="2017-02" db="EMBL/GenBank/DDBJ databases">
        <authorList>
            <person name="Varghese N."/>
            <person name="Submissions S."/>
        </authorList>
    </citation>
    <scope>NUCLEOTIDE SEQUENCE [LARGE SCALE GENOMIC DNA]</scope>
    <source>
        <strain evidence="3">ATCC BAA-1030</strain>
    </source>
</reference>
<dbReference type="Proteomes" id="UP000190328">
    <property type="component" value="Unassembled WGS sequence"/>
</dbReference>
<sequence length="82" mass="9358">MDTSIEKSETMFLISSAICFSFSMFLFCGIEISKIVMNGEGNFLHEAMKYPIILLVVSILLLVIELWTNDSIKQLLNPKIRK</sequence>
<evidence type="ECO:0000256" key="1">
    <source>
        <dbReference type="SAM" id="Phobius"/>
    </source>
</evidence>
<feature type="transmembrane region" description="Helical" evidence="1">
    <location>
        <begin position="52"/>
        <end position="72"/>
    </location>
</feature>
<accession>A0A1T4LW33</accession>
<protein>
    <submittedName>
        <fullName evidence="2">Uncharacterized protein</fullName>
    </submittedName>
</protein>
<evidence type="ECO:0000313" key="2">
    <source>
        <dbReference type="EMBL" id="SJZ58960.1"/>
    </source>
</evidence>
<keyword evidence="3" id="KW-1185">Reference proteome</keyword>
<organism evidence="2 3">
    <name type="scientific">Pilibacter termitis</name>
    <dbReference type="NCBI Taxonomy" id="263852"/>
    <lineage>
        <taxon>Bacteria</taxon>
        <taxon>Bacillati</taxon>
        <taxon>Bacillota</taxon>
        <taxon>Bacilli</taxon>
        <taxon>Lactobacillales</taxon>
        <taxon>Enterococcaceae</taxon>
        <taxon>Pilibacter</taxon>
    </lineage>
</organism>
<evidence type="ECO:0000313" key="3">
    <source>
        <dbReference type="Proteomes" id="UP000190328"/>
    </source>
</evidence>
<keyword evidence="1" id="KW-0812">Transmembrane</keyword>
<proteinExistence type="predicted"/>
<dbReference type="EMBL" id="FUXI01000007">
    <property type="protein sequence ID" value="SJZ58960.1"/>
    <property type="molecule type" value="Genomic_DNA"/>
</dbReference>
<keyword evidence="1" id="KW-1133">Transmembrane helix</keyword>
<feature type="transmembrane region" description="Helical" evidence="1">
    <location>
        <begin position="12"/>
        <end position="32"/>
    </location>
</feature>
<keyword evidence="1" id="KW-0472">Membrane</keyword>
<dbReference type="AlphaFoldDB" id="A0A1T4LW33"/>
<name>A0A1T4LW33_9ENTE</name>
<gene>
    <name evidence="2" type="ORF">SAMN02745116_00831</name>
</gene>